<dbReference type="Pfam" id="PF00497">
    <property type="entry name" value="SBP_bac_3"/>
    <property type="match status" value="1"/>
</dbReference>
<feature type="chain" id="PRO_5001721433" evidence="5">
    <location>
        <begin position="28"/>
        <end position="282"/>
    </location>
</feature>
<evidence type="ECO:0000259" key="7">
    <source>
        <dbReference type="SMART" id="SM00079"/>
    </source>
</evidence>
<name>A0A077NCV8_XENBV</name>
<evidence type="ECO:0000313" key="8">
    <source>
        <dbReference type="EMBL" id="CDG96724.1"/>
    </source>
</evidence>
<dbReference type="GO" id="GO:0015276">
    <property type="term" value="F:ligand-gated monoatomic ion channel activity"/>
    <property type="evidence" value="ECO:0007669"/>
    <property type="project" value="InterPro"/>
</dbReference>
<keyword evidence="2" id="KW-0813">Transport</keyword>
<organism evidence="8">
    <name type="scientific">Xenorhabdus bovienii str. puntauvense</name>
    <dbReference type="NCBI Taxonomy" id="1398201"/>
    <lineage>
        <taxon>Bacteria</taxon>
        <taxon>Pseudomonadati</taxon>
        <taxon>Pseudomonadota</taxon>
        <taxon>Gammaproteobacteria</taxon>
        <taxon>Enterobacterales</taxon>
        <taxon>Morganellaceae</taxon>
        <taxon>Xenorhabdus</taxon>
    </lineage>
</organism>
<protein>
    <submittedName>
        <fullName evidence="8">Putative amino acid-binding protein (ABC superfamily, peri_bind)</fullName>
    </submittedName>
</protein>
<dbReference type="AlphaFoldDB" id="A0A077NCV8"/>
<dbReference type="EMBL" id="CBSW010000136">
    <property type="protein sequence ID" value="CDG96724.1"/>
    <property type="molecule type" value="Genomic_DNA"/>
</dbReference>
<comment type="similarity">
    <text evidence="1 4">Belongs to the bacterial solute-binding protein 3 family.</text>
</comment>
<dbReference type="GO" id="GO:0005576">
    <property type="term" value="C:extracellular region"/>
    <property type="evidence" value="ECO:0007669"/>
    <property type="project" value="TreeGrafter"/>
</dbReference>
<dbReference type="CDD" id="cd13689">
    <property type="entry name" value="PBP2_BsGlnH"/>
    <property type="match status" value="1"/>
</dbReference>
<dbReference type="InterPro" id="IPR051455">
    <property type="entry name" value="Bact_solute-bind_prot3"/>
</dbReference>
<dbReference type="GO" id="GO:0006865">
    <property type="term" value="P:amino acid transport"/>
    <property type="evidence" value="ECO:0007669"/>
    <property type="project" value="TreeGrafter"/>
</dbReference>
<dbReference type="PROSITE" id="PS01039">
    <property type="entry name" value="SBP_BACTERIAL_3"/>
    <property type="match status" value="1"/>
</dbReference>
<dbReference type="PANTHER" id="PTHR30085:SF6">
    <property type="entry name" value="ABC TRANSPORTER GLUTAMINE-BINDING PROTEIN GLNH"/>
    <property type="match status" value="1"/>
</dbReference>
<keyword evidence="3 5" id="KW-0732">Signal</keyword>
<gene>
    <name evidence="8" type="ORF">XBP1_2200035</name>
</gene>
<reference evidence="8" key="1">
    <citation type="submission" date="2013-07" db="EMBL/GenBank/DDBJ databases">
        <title>Sub-species coevolution in mutualistic symbiosis.</title>
        <authorList>
            <person name="Murfin K."/>
            <person name="Klassen J."/>
            <person name="Lee M."/>
            <person name="Forst S."/>
            <person name="Stock P."/>
            <person name="Goodrich-Blair H."/>
        </authorList>
    </citation>
    <scope>NUCLEOTIDE SEQUENCE [LARGE SCALE GENOMIC DNA]</scope>
    <source>
        <strain evidence="8">Puntauvense</strain>
    </source>
</reference>
<evidence type="ECO:0000256" key="2">
    <source>
        <dbReference type="ARBA" id="ARBA00022448"/>
    </source>
</evidence>
<evidence type="ECO:0000259" key="6">
    <source>
        <dbReference type="SMART" id="SM00062"/>
    </source>
</evidence>
<dbReference type="SMART" id="SM00062">
    <property type="entry name" value="PBPb"/>
    <property type="match status" value="1"/>
</dbReference>
<evidence type="ECO:0000256" key="5">
    <source>
        <dbReference type="SAM" id="SignalP"/>
    </source>
</evidence>
<dbReference type="InterPro" id="IPR001638">
    <property type="entry name" value="Solute-binding_3/MltF_N"/>
</dbReference>
<dbReference type="InterPro" id="IPR001320">
    <property type="entry name" value="Iontro_rcpt_C"/>
</dbReference>
<feature type="signal peptide" evidence="5">
    <location>
        <begin position="1"/>
        <end position="27"/>
    </location>
</feature>
<dbReference type="HOGENOM" id="CLU_019602_18_4_6"/>
<dbReference type="SUPFAM" id="SSF53850">
    <property type="entry name" value="Periplasmic binding protein-like II"/>
    <property type="match status" value="1"/>
</dbReference>
<sequence length="282" mass="30906">MKFRNQSRVAAVALLTSLALVSGVAKADKLDDIKKAGTVRIAVFDSNPPFGFIDPQTKKLAGYDVDIANAIASDLGVKLELRPTNPANRIPLLSSKKIDLIAANFTITDERAKQVNFSIPYFATGQKFIARKGVLKTPDDIAKLRIGADKGTVQEITLRERYPTAKVISYDDTPLAFAALRNGNVQAITQDDAKLVGLLANVPEAQKADFEISPFSITREYQAVAATKGEDRLIDVVNQTLLKLEKEGEAEKIYNRWFGAETKSAQPRGDFKFAPLDRQAKP</sequence>
<dbReference type="SMART" id="SM00079">
    <property type="entry name" value="PBPe"/>
    <property type="match status" value="1"/>
</dbReference>
<dbReference type="InterPro" id="IPR018313">
    <property type="entry name" value="SBP_3_CS"/>
</dbReference>
<feature type="domain" description="Solute-binding protein family 3/N-terminal" evidence="6">
    <location>
        <begin position="38"/>
        <end position="261"/>
    </location>
</feature>
<dbReference type="Gene3D" id="3.40.190.10">
    <property type="entry name" value="Periplasmic binding protein-like II"/>
    <property type="match status" value="2"/>
</dbReference>
<comment type="caution">
    <text evidence="8">The sequence shown here is derived from an EMBL/GenBank/DDBJ whole genome shotgun (WGS) entry which is preliminary data.</text>
</comment>
<evidence type="ECO:0000256" key="1">
    <source>
        <dbReference type="ARBA" id="ARBA00010333"/>
    </source>
</evidence>
<dbReference type="GO" id="GO:0030288">
    <property type="term" value="C:outer membrane-bounded periplasmic space"/>
    <property type="evidence" value="ECO:0007669"/>
    <property type="project" value="UniProtKB-ARBA"/>
</dbReference>
<dbReference type="PANTHER" id="PTHR30085">
    <property type="entry name" value="AMINO ACID ABC TRANSPORTER PERMEASE"/>
    <property type="match status" value="1"/>
</dbReference>
<evidence type="ECO:0000256" key="3">
    <source>
        <dbReference type="ARBA" id="ARBA00022729"/>
    </source>
</evidence>
<evidence type="ECO:0000256" key="4">
    <source>
        <dbReference type="RuleBase" id="RU003744"/>
    </source>
</evidence>
<feature type="domain" description="Ionotropic glutamate receptor C-terminal" evidence="7">
    <location>
        <begin position="40"/>
        <end position="260"/>
    </location>
</feature>
<dbReference type="Proteomes" id="UP000028511">
    <property type="component" value="Unassembled WGS sequence"/>
</dbReference>
<proteinExistence type="inferred from homology"/>
<accession>A0A077NCV8</accession>
<dbReference type="GO" id="GO:0016020">
    <property type="term" value="C:membrane"/>
    <property type="evidence" value="ECO:0007669"/>
    <property type="project" value="InterPro"/>
</dbReference>
<dbReference type="RefSeq" id="WP_038207216.1">
    <property type="nucleotide sequence ID" value="NZ_CAWLWN010000189.1"/>
</dbReference>